<dbReference type="InterPro" id="IPR021115">
    <property type="entry name" value="Pyridoxal-P_BS"/>
</dbReference>
<name>A0A9W6J0V8_9HYPH</name>
<evidence type="ECO:0000256" key="1">
    <source>
        <dbReference type="ARBA" id="ARBA00001933"/>
    </source>
</evidence>
<dbReference type="Pfam" id="PF00282">
    <property type="entry name" value="Pyridoxal_deC"/>
    <property type="match status" value="1"/>
</dbReference>
<evidence type="ECO:0000256" key="7">
    <source>
        <dbReference type="RuleBase" id="RU000382"/>
    </source>
</evidence>
<reference evidence="8" key="1">
    <citation type="journal article" date="2014" name="Int. J. Syst. Evol. Microbiol.">
        <title>Complete genome sequence of Corynebacterium casei LMG S-19264T (=DSM 44701T), isolated from a smear-ripened cheese.</title>
        <authorList>
            <consortium name="US DOE Joint Genome Institute (JGI-PGF)"/>
            <person name="Walter F."/>
            <person name="Albersmeier A."/>
            <person name="Kalinowski J."/>
            <person name="Ruckert C."/>
        </authorList>
    </citation>
    <scope>NUCLEOTIDE SEQUENCE</scope>
    <source>
        <strain evidence="8">VKM B-2347</strain>
    </source>
</reference>
<dbReference type="InterPro" id="IPR015424">
    <property type="entry name" value="PyrdxlP-dep_Trfase"/>
</dbReference>
<reference evidence="8" key="2">
    <citation type="submission" date="2023-01" db="EMBL/GenBank/DDBJ databases">
        <authorList>
            <person name="Sun Q."/>
            <person name="Evtushenko L."/>
        </authorList>
    </citation>
    <scope>NUCLEOTIDE SEQUENCE</scope>
    <source>
        <strain evidence="8">VKM B-2347</strain>
    </source>
</reference>
<dbReference type="Gene3D" id="3.90.1150.10">
    <property type="entry name" value="Aspartate Aminotransferase, domain 1"/>
    <property type="match status" value="1"/>
</dbReference>
<evidence type="ECO:0000256" key="3">
    <source>
        <dbReference type="ARBA" id="ARBA00022793"/>
    </source>
</evidence>
<dbReference type="GO" id="GO:0016831">
    <property type="term" value="F:carboxy-lyase activity"/>
    <property type="evidence" value="ECO:0007669"/>
    <property type="project" value="UniProtKB-KW"/>
</dbReference>
<dbReference type="PRINTS" id="PR00800">
    <property type="entry name" value="YHDCRBOXLASE"/>
</dbReference>
<keyword evidence="9" id="KW-1185">Reference proteome</keyword>
<keyword evidence="3" id="KW-0210">Decarboxylase</keyword>
<gene>
    <name evidence="8" type="ORF">GCM10008179_23830</name>
</gene>
<dbReference type="EMBL" id="BSFI01000008">
    <property type="protein sequence ID" value="GLK68745.1"/>
    <property type="molecule type" value="Genomic_DNA"/>
</dbReference>
<dbReference type="Gene3D" id="3.40.640.10">
    <property type="entry name" value="Type I PLP-dependent aspartate aminotransferase-like (Major domain)"/>
    <property type="match status" value="1"/>
</dbReference>
<dbReference type="GO" id="GO:0006520">
    <property type="term" value="P:amino acid metabolic process"/>
    <property type="evidence" value="ECO:0007669"/>
    <property type="project" value="InterPro"/>
</dbReference>
<dbReference type="SUPFAM" id="SSF53383">
    <property type="entry name" value="PLP-dependent transferases"/>
    <property type="match status" value="1"/>
</dbReference>
<protein>
    <submittedName>
        <fullName evidence="8">L-2,4-diaminobutyrate decarboxylase</fullName>
    </submittedName>
</protein>
<evidence type="ECO:0000313" key="9">
    <source>
        <dbReference type="Proteomes" id="UP001143372"/>
    </source>
</evidence>
<comment type="similarity">
    <text evidence="2 7">Belongs to the group II decarboxylase family.</text>
</comment>
<dbReference type="InterPro" id="IPR010977">
    <property type="entry name" value="Aromatic_deC"/>
</dbReference>
<evidence type="ECO:0000256" key="6">
    <source>
        <dbReference type="PIRSR" id="PIRSR602129-50"/>
    </source>
</evidence>
<feature type="modified residue" description="N6-(pyridoxal phosphate)lysine" evidence="6">
    <location>
        <position position="287"/>
    </location>
</feature>
<dbReference type="InterPro" id="IPR002129">
    <property type="entry name" value="PyrdxlP-dep_de-COase"/>
</dbReference>
<dbReference type="GO" id="GO:0030170">
    <property type="term" value="F:pyridoxal phosphate binding"/>
    <property type="evidence" value="ECO:0007669"/>
    <property type="project" value="InterPro"/>
</dbReference>
<comment type="cofactor">
    <cofactor evidence="1 6 7">
        <name>pyridoxal 5'-phosphate</name>
        <dbReference type="ChEBI" id="CHEBI:597326"/>
    </cofactor>
</comment>
<dbReference type="RefSeq" id="WP_271168965.1">
    <property type="nucleotide sequence ID" value="NZ_BSFI01000008.1"/>
</dbReference>
<dbReference type="GO" id="GO:0019752">
    <property type="term" value="P:carboxylic acid metabolic process"/>
    <property type="evidence" value="ECO:0007669"/>
    <property type="project" value="InterPro"/>
</dbReference>
<dbReference type="AlphaFoldDB" id="A0A9W6J0V8"/>
<evidence type="ECO:0000313" key="8">
    <source>
        <dbReference type="EMBL" id="GLK68745.1"/>
    </source>
</evidence>
<accession>A0A9W6J0V8</accession>
<evidence type="ECO:0000256" key="5">
    <source>
        <dbReference type="ARBA" id="ARBA00023239"/>
    </source>
</evidence>
<evidence type="ECO:0000256" key="2">
    <source>
        <dbReference type="ARBA" id="ARBA00009533"/>
    </source>
</evidence>
<comment type="caution">
    <text evidence="8">The sequence shown here is derived from an EMBL/GenBank/DDBJ whole genome shotgun (WGS) entry which is preliminary data.</text>
</comment>
<dbReference type="Proteomes" id="UP001143372">
    <property type="component" value="Unassembled WGS sequence"/>
</dbReference>
<dbReference type="InterPro" id="IPR015421">
    <property type="entry name" value="PyrdxlP-dep_Trfase_major"/>
</dbReference>
<dbReference type="InterPro" id="IPR015422">
    <property type="entry name" value="PyrdxlP-dep_Trfase_small"/>
</dbReference>
<sequence>MSDFSLLRAEDRATFTQAFESLAAAIAAGPTGPGPALAGRPEGLFVRATPTPLAEAVEELLSEILPRAARADHPRAFGFVPAPASPISRLGDLLTSAFNPHAGAWPQAAGPLSVERALIRWMASAAGLPVTAGGLFVSGGSSANLTALVAAREDKLPEGRLRDGVAYVSGETHASVQKALRVIGVAADRVRVVATDDRLAMDVGELARAIAADRAAGLIPFVAVATAGSTRAGAVDPLPEIADICARENVWMHVDGAFGASALLSPAHRGLLEGIGRADSLAWDAHKWLFQTYGCGALLVRDEAALRRAFVIGPDYLQDAEPDEGDVNFWDLGPEMTRPARALKLWLTLRTMGADAMGEAVAHGFRLAEWAEDEISGTPGWRVLSPARMAIVTFRFEEDGLDAETLDAVNRAAARRLLEDGFAMVGTTWISGVLGLRICALHPEATERDMRETVRRLDRFARNAAGLSAPR</sequence>
<keyword evidence="4 6" id="KW-0663">Pyridoxal phosphate</keyword>
<keyword evidence="5 7" id="KW-0456">Lyase</keyword>
<dbReference type="PANTHER" id="PTHR11999">
    <property type="entry name" value="GROUP II PYRIDOXAL-5-PHOSPHATE DECARBOXYLASE"/>
    <property type="match status" value="1"/>
</dbReference>
<dbReference type="PANTHER" id="PTHR11999:SF70">
    <property type="entry name" value="MIP05841P"/>
    <property type="match status" value="1"/>
</dbReference>
<evidence type="ECO:0000256" key="4">
    <source>
        <dbReference type="ARBA" id="ARBA00022898"/>
    </source>
</evidence>
<dbReference type="PROSITE" id="PS00392">
    <property type="entry name" value="DDC_GAD_HDC_YDC"/>
    <property type="match status" value="1"/>
</dbReference>
<proteinExistence type="inferred from homology"/>
<organism evidence="8 9">
    <name type="scientific">Hansschlegelia plantiphila</name>
    <dbReference type="NCBI Taxonomy" id="374655"/>
    <lineage>
        <taxon>Bacteria</taxon>
        <taxon>Pseudomonadati</taxon>
        <taxon>Pseudomonadota</taxon>
        <taxon>Alphaproteobacteria</taxon>
        <taxon>Hyphomicrobiales</taxon>
        <taxon>Methylopilaceae</taxon>
        <taxon>Hansschlegelia</taxon>
    </lineage>
</organism>